<keyword evidence="7 9" id="KW-1133">Transmembrane helix</keyword>
<name>A0A9D2QYK3_9FIRM</name>
<evidence type="ECO:0000256" key="6">
    <source>
        <dbReference type="ARBA" id="ARBA00022692"/>
    </source>
</evidence>
<accession>A0A9D2QYK3</accession>
<evidence type="ECO:0000256" key="4">
    <source>
        <dbReference type="ARBA" id="ARBA00022475"/>
    </source>
</evidence>
<dbReference type="AlphaFoldDB" id="A0A9D2QYK3"/>
<feature type="domain" description="ABC transmembrane type-1" evidence="11">
    <location>
        <begin position="6"/>
        <end position="212"/>
    </location>
</feature>
<dbReference type="GO" id="GO:0015098">
    <property type="term" value="F:molybdate ion transmembrane transporter activity"/>
    <property type="evidence" value="ECO:0007669"/>
    <property type="project" value="UniProtKB-UniRule"/>
</dbReference>
<comment type="subcellular location">
    <subcellularLocation>
        <location evidence="1 9">Cell membrane</location>
        <topology evidence="1 9">Multi-pass membrane protein</topology>
    </subcellularLocation>
</comment>
<evidence type="ECO:0000259" key="11">
    <source>
        <dbReference type="PROSITE" id="PS50928"/>
    </source>
</evidence>
<evidence type="ECO:0000256" key="8">
    <source>
        <dbReference type="ARBA" id="ARBA00023136"/>
    </source>
</evidence>
<reference evidence="12" key="2">
    <citation type="submission" date="2021-04" db="EMBL/GenBank/DDBJ databases">
        <authorList>
            <person name="Gilroy R."/>
        </authorList>
    </citation>
    <scope>NUCLEOTIDE SEQUENCE</scope>
    <source>
        <strain evidence="12">ChiBcec6-4105</strain>
    </source>
</reference>
<dbReference type="PANTHER" id="PTHR30183">
    <property type="entry name" value="MOLYBDENUM TRANSPORT SYSTEM PERMEASE PROTEIN MODB"/>
    <property type="match status" value="1"/>
</dbReference>
<keyword evidence="6 9" id="KW-0812">Transmembrane</keyword>
<evidence type="ECO:0000256" key="2">
    <source>
        <dbReference type="ARBA" id="ARBA00007069"/>
    </source>
</evidence>
<evidence type="ECO:0000313" key="12">
    <source>
        <dbReference type="EMBL" id="HJD29701.1"/>
    </source>
</evidence>
<keyword evidence="4 10" id="KW-1003">Cell membrane</keyword>
<keyword evidence="8 9" id="KW-0472">Membrane</keyword>
<evidence type="ECO:0000256" key="5">
    <source>
        <dbReference type="ARBA" id="ARBA00022505"/>
    </source>
</evidence>
<keyword evidence="3 9" id="KW-0813">Transport</keyword>
<dbReference type="NCBIfam" id="TIGR02141">
    <property type="entry name" value="modB_ABC"/>
    <property type="match status" value="1"/>
</dbReference>
<dbReference type="InterPro" id="IPR011867">
    <property type="entry name" value="ModB_ABC"/>
</dbReference>
<dbReference type="InterPro" id="IPR035906">
    <property type="entry name" value="MetI-like_sf"/>
</dbReference>
<dbReference type="PROSITE" id="PS50928">
    <property type="entry name" value="ABC_TM1"/>
    <property type="match status" value="1"/>
</dbReference>
<comment type="caution">
    <text evidence="10">Lacks conserved residue(s) required for the propagation of feature annotation.</text>
</comment>
<comment type="similarity">
    <text evidence="2 10">Belongs to the binding-protein-dependent transport system permease family. CysTW subfamily.</text>
</comment>
<feature type="transmembrane region" description="Helical" evidence="9">
    <location>
        <begin position="12"/>
        <end position="34"/>
    </location>
</feature>
<gene>
    <name evidence="12" type="primary">modB</name>
    <name evidence="12" type="ORF">H9914_12010</name>
</gene>
<evidence type="ECO:0000313" key="13">
    <source>
        <dbReference type="Proteomes" id="UP000823892"/>
    </source>
</evidence>
<feature type="transmembrane region" description="Helical" evidence="9">
    <location>
        <begin position="46"/>
        <end position="68"/>
    </location>
</feature>
<organism evidence="12 13">
    <name type="scientific">Candidatus Blautia avicola</name>
    <dbReference type="NCBI Taxonomy" id="2838483"/>
    <lineage>
        <taxon>Bacteria</taxon>
        <taxon>Bacillati</taxon>
        <taxon>Bacillota</taxon>
        <taxon>Clostridia</taxon>
        <taxon>Lachnospirales</taxon>
        <taxon>Lachnospiraceae</taxon>
        <taxon>Blautia</taxon>
    </lineage>
</organism>
<evidence type="ECO:0000256" key="7">
    <source>
        <dbReference type="ARBA" id="ARBA00022989"/>
    </source>
</evidence>
<feature type="transmembrane region" description="Helical" evidence="9">
    <location>
        <begin position="193"/>
        <end position="214"/>
    </location>
</feature>
<keyword evidence="5 10" id="KW-0500">Molybdenum</keyword>
<sequence length="224" mass="24325">MDYSPIWISLKTAGATILVVFFFGLAAAKAVAALRQEKLKILLDSLLTLPLVLPPTVAGFFLLYIFGIHRPVGRFFIEYFSVRIAFSWGATVLAAGVISFPLMYRSARGALEQVDENLIFAARTLGFSEWKIFWEVEFPQALPGIASGGILAFARGMGEFGATAMIAGNIAGKTRTLPLAVYSAVSAGDMDTAMFYVGIILGISFLVVLLMNYFTGKEKKRQGS</sequence>
<dbReference type="EMBL" id="DWUY01000271">
    <property type="protein sequence ID" value="HJD29701.1"/>
    <property type="molecule type" value="Genomic_DNA"/>
</dbReference>
<dbReference type="InterPro" id="IPR000515">
    <property type="entry name" value="MetI-like"/>
</dbReference>
<dbReference type="Proteomes" id="UP000823892">
    <property type="component" value="Unassembled WGS sequence"/>
</dbReference>
<evidence type="ECO:0000256" key="3">
    <source>
        <dbReference type="ARBA" id="ARBA00022448"/>
    </source>
</evidence>
<proteinExistence type="inferred from homology"/>
<comment type="caution">
    <text evidence="12">The sequence shown here is derived from an EMBL/GenBank/DDBJ whole genome shotgun (WGS) entry which is preliminary data.</text>
</comment>
<dbReference type="CDD" id="cd06261">
    <property type="entry name" value="TM_PBP2"/>
    <property type="match status" value="1"/>
</dbReference>
<dbReference type="Pfam" id="PF00528">
    <property type="entry name" value="BPD_transp_1"/>
    <property type="match status" value="1"/>
</dbReference>
<evidence type="ECO:0000256" key="1">
    <source>
        <dbReference type="ARBA" id="ARBA00004651"/>
    </source>
</evidence>
<dbReference type="Gene3D" id="1.10.3720.10">
    <property type="entry name" value="MetI-like"/>
    <property type="match status" value="1"/>
</dbReference>
<reference evidence="12" key="1">
    <citation type="journal article" date="2021" name="PeerJ">
        <title>Extensive microbial diversity within the chicken gut microbiome revealed by metagenomics and culture.</title>
        <authorList>
            <person name="Gilroy R."/>
            <person name="Ravi A."/>
            <person name="Getino M."/>
            <person name="Pursley I."/>
            <person name="Horton D.L."/>
            <person name="Alikhan N.F."/>
            <person name="Baker D."/>
            <person name="Gharbi K."/>
            <person name="Hall N."/>
            <person name="Watson M."/>
            <person name="Adriaenssens E.M."/>
            <person name="Foster-Nyarko E."/>
            <person name="Jarju S."/>
            <person name="Secka A."/>
            <person name="Antonio M."/>
            <person name="Oren A."/>
            <person name="Chaudhuri R.R."/>
            <person name="La Ragione R."/>
            <person name="Hildebrand F."/>
            <person name="Pallen M.J."/>
        </authorList>
    </citation>
    <scope>NUCLEOTIDE SEQUENCE</scope>
    <source>
        <strain evidence="12">ChiBcec6-4105</strain>
    </source>
</reference>
<protein>
    <recommendedName>
        <fullName evidence="10">Molybdenum transport system permease</fullName>
    </recommendedName>
</protein>
<feature type="transmembrane region" description="Helical" evidence="9">
    <location>
        <begin position="80"/>
        <end position="104"/>
    </location>
</feature>
<evidence type="ECO:0000256" key="10">
    <source>
        <dbReference type="RuleBase" id="RU365097"/>
    </source>
</evidence>
<dbReference type="SUPFAM" id="SSF161098">
    <property type="entry name" value="MetI-like"/>
    <property type="match status" value="1"/>
</dbReference>
<dbReference type="GO" id="GO:0005886">
    <property type="term" value="C:plasma membrane"/>
    <property type="evidence" value="ECO:0007669"/>
    <property type="project" value="UniProtKB-SubCell"/>
</dbReference>
<comment type="function">
    <text evidence="10">Part of the binding-protein-dependent transport system for molybdenum; probably responsible for the translocation of the substrate across the membrane.</text>
</comment>
<evidence type="ECO:0000256" key="9">
    <source>
        <dbReference type="RuleBase" id="RU363032"/>
    </source>
</evidence>
<dbReference type="PANTHER" id="PTHR30183:SF3">
    <property type="entry name" value="MOLYBDENUM TRANSPORT SYSTEM PERMEASE PROTEIN MODB"/>
    <property type="match status" value="1"/>
</dbReference>